<dbReference type="NCBIfam" id="NF006958">
    <property type="entry name" value="PRK09435.1"/>
    <property type="match status" value="1"/>
</dbReference>
<dbReference type="Proteomes" id="UP001174909">
    <property type="component" value="Unassembled WGS sequence"/>
</dbReference>
<dbReference type="Gene3D" id="1.10.287.130">
    <property type="match status" value="1"/>
</dbReference>
<dbReference type="NCBIfam" id="TIGR00750">
    <property type="entry name" value="lao"/>
    <property type="match status" value="1"/>
</dbReference>
<evidence type="ECO:0000313" key="4">
    <source>
        <dbReference type="Proteomes" id="UP001174909"/>
    </source>
</evidence>
<dbReference type="SUPFAM" id="SSF52540">
    <property type="entry name" value="P-loop containing nucleoside triphosphate hydrolases"/>
    <property type="match status" value="1"/>
</dbReference>
<protein>
    <submittedName>
        <fullName evidence="3">Methylmalonic aciduria type A homolog, mitochondrial</fullName>
    </submittedName>
</protein>
<accession>A0AA35S981</accession>
<sequence>MASSQVPQRVRDILSGVVAGNRAKLAEAITLVFPHENIHLTSLSPVESKHPTKHRQAQWLLAEVLSRRRRHLLGQLRPPFRLGVSGPPGAGKSSFIERLGQLLTGRGLWVAVLAVDPSSLRTGGSILADKTRMPHLSRDPQAYIRPSPTGGNLGGVTRSTSEAITLCEGAGYDVVVVETVGVGQSETEVSKMTDMFLLLLPPAAGDELQGMKRGIMELADLVVVNKADGDLLPAARRLTADYTSALKLLNTSRKDKLWTPRVLMASAAENTGIQETWDTVELFRTTMESAGELDKVQSIQRKSWLWSHVDHQLMARFRDWPGMAALAASVEEKVAEGAMAPGTAADLLLDHFFDSTHRQ</sequence>
<evidence type="ECO:0000259" key="2">
    <source>
        <dbReference type="SMART" id="SM00382"/>
    </source>
</evidence>
<comment type="similarity">
    <text evidence="1">Belongs to the SIMIBI class G3E GTPase family. ArgK/MeaB subfamily.</text>
</comment>
<dbReference type="PANTHER" id="PTHR23408">
    <property type="entry name" value="METHYLMALONYL-COA MUTASE"/>
    <property type="match status" value="1"/>
</dbReference>
<name>A0AA35S981_GEOBA</name>
<dbReference type="InterPro" id="IPR003593">
    <property type="entry name" value="AAA+_ATPase"/>
</dbReference>
<dbReference type="GO" id="GO:0005737">
    <property type="term" value="C:cytoplasm"/>
    <property type="evidence" value="ECO:0007669"/>
    <property type="project" value="TreeGrafter"/>
</dbReference>
<dbReference type="SMART" id="SM00382">
    <property type="entry name" value="AAA"/>
    <property type="match status" value="1"/>
</dbReference>
<dbReference type="EMBL" id="CASHTH010002132">
    <property type="protein sequence ID" value="CAI8025219.1"/>
    <property type="molecule type" value="Genomic_DNA"/>
</dbReference>
<dbReference type="InterPro" id="IPR027417">
    <property type="entry name" value="P-loop_NTPase"/>
</dbReference>
<dbReference type="Gene3D" id="3.40.50.300">
    <property type="entry name" value="P-loop containing nucleotide triphosphate hydrolases"/>
    <property type="match status" value="1"/>
</dbReference>
<proteinExistence type="inferred from homology"/>
<comment type="caution">
    <text evidence="3">The sequence shown here is derived from an EMBL/GenBank/DDBJ whole genome shotgun (WGS) entry which is preliminary data.</text>
</comment>
<organism evidence="3 4">
    <name type="scientific">Geodia barretti</name>
    <name type="common">Barrett's horny sponge</name>
    <dbReference type="NCBI Taxonomy" id="519541"/>
    <lineage>
        <taxon>Eukaryota</taxon>
        <taxon>Metazoa</taxon>
        <taxon>Porifera</taxon>
        <taxon>Demospongiae</taxon>
        <taxon>Heteroscleromorpha</taxon>
        <taxon>Tetractinellida</taxon>
        <taxon>Astrophorina</taxon>
        <taxon>Geodiidae</taxon>
        <taxon>Geodia</taxon>
    </lineage>
</organism>
<dbReference type="AlphaFoldDB" id="A0AA35S981"/>
<keyword evidence="4" id="KW-1185">Reference proteome</keyword>
<dbReference type="Pfam" id="PF03308">
    <property type="entry name" value="MeaB"/>
    <property type="match status" value="1"/>
</dbReference>
<feature type="domain" description="AAA+ ATPase" evidence="2">
    <location>
        <begin position="78"/>
        <end position="250"/>
    </location>
</feature>
<reference evidence="3" key="1">
    <citation type="submission" date="2023-03" db="EMBL/GenBank/DDBJ databases">
        <authorList>
            <person name="Steffen K."/>
            <person name="Cardenas P."/>
        </authorList>
    </citation>
    <scope>NUCLEOTIDE SEQUENCE</scope>
</reference>
<dbReference type="CDD" id="cd03114">
    <property type="entry name" value="MMAA-like"/>
    <property type="match status" value="1"/>
</dbReference>
<dbReference type="GO" id="GO:0005525">
    <property type="term" value="F:GTP binding"/>
    <property type="evidence" value="ECO:0007669"/>
    <property type="project" value="InterPro"/>
</dbReference>
<evidence type="ECO:0000256" key="1">
    <source>
        <dbReference type="ARBA" id="ARBA00009625"/>
    </source>
</evidence>
<dbReference type="GO" id="GO:0003924">
    <property type="term" value="F:GTPase activity"/>
    <property type="evidence" value="ECO:0007669"/>
    <property type="project" value="InterPro"/>
</dbReference>
<gene>
    <name evidence="3" type="ORF">GBAR_LOCUS14589</name>
</gene>
<dbReference type="InterPro" id="IPR005129">
    <property type="entry name" value="GTPase_ArgK"/>
</dbReference>
<dbReference type="PANTHER" id="PTHR23408:SF3">
    <property type="entry name" value="METHYLMALONIC ACIDURIA TYPE A PROTEIN, MITOCHONDRIAL"/>
    <property type="match status" value="1"/>
</dbReference>
<evidence type="ECO:0000313" key="3">
    <source>
        <dbReference type="EMBL" id="CAI8025219.1"/>
    </source>
</evidence>